<reference evidence="4" key="2">
    <citation type="journal article" date="2009" name="Genome Res.">
        <title>Comparative genomic analyses of the human fungal pathogens Coccidioides and their relatives.</title>
        <authorList>
            <person name="Sharpton T.J."/>
            <person name="Stajich J.E."/>
            <person name="Rounsley S.D."/>
            <person name="Gardner M.J."/>
            <person name="Wortman J.R."/>
            <person name="Jordar V.S."/>
            <person name="Maiti R."/>
            <person name="Kodira C.D."/>
            <person name="Neafsey D.E."/>
            <person name="Zeng Q."/>
            <person name="Hung C.-Y."/>
            <person name="McMahan C."/>
            <person name="Muszewska A."/>
            <person name="Grynberg M."/>
            <person name="Mandel M.A."/>
            <person name="Kellner E.M."/>
            <person name="Barker B.M."/>
            <person name="Galgiani J.N."/>
            <person name="Orbach M.J."/>
            <person name="Kirkland T.N."/>
            <person name="Cole G.T."/>
            <person name="Henn M.R."/>
            <person name="Birren B.W."/>
            <person name="Taylor J.W."/>
        </authorList>
    </citation>
    <scope>NUCLEOTIDE SEQUENCE [LARGE SCALE GENOMIC DNA]</scope>
    <source>
        <strain evidence="4">RMSCC 3488</strain>
    </source>
</reference>
<evidence type="ECO:0000313" key="4">
    <source>
        <dbReference type="Proteomes" id="UP000054567"/>
    </source>
</evidence>
<dbReference type="GO" id="GO:0072380">
    <property type="term" value="C:TRC complex"/>
    <property type="evidence" value="ECO:0007669"/>
    <property type="project" value="TreeGrafter"/>
</dbReference>
<dbReference type="AlphaFoldDB" id="A0A0J6F3N3"/>
<dbReference type="OrthoDB" id="10252405at2759"/>
<dbReference type="FunFam" id="1.25.40.10:FF:000272">
    <property type="entry name" value="DUF410 domain protein"/>
    <property type="match status" value="1"/>
</dbReference>
<dbReference type="EMBL" id="DS268109">
    <property type="protein sequence ID" value="KMM63885.1"/>
    <property type="molecule type" value="Genomic_DNA"/>
</dbReference>
<evidence type="ECO:0000313" key="3">
    <source>
        <dbReference type="EMBL" id="KMM63885.1"/>
    </source>
</evidence>
<feature type="region of interest" description="Disordered" evidence="2">
    <location>
        <begin position="316"/>
        <end position="345"/>
    </location>
</feature>
<dbReference type="Proteomes" id="UP000054567">
    <property type="component" value="Unassembled WGS sequence"/>
</dbReference>
<sequence length="345" mass="38214">MTSRIDKTIARQQEKIAAGAYYESHQQLRVIAARYLKQSNYDAAAELLAGGAIALLKAGAQQGASASGGDLAIMLVVDVYNKAEWELSDDEVGNKRRQRLIDILQEFPPEEPTRKRYINEMIAWSAKFGDIETGDPEMHHAVGSIYAEENEVYDAERHLALGTADSAEILARLEYTWYTHDAVHTAGIYAARAVFPYLLTGGFRNANKAFLIFRNQLSSSPTSHALNVQEVSSQSNDVRVYPSLPLLNFTSLLLLAIQRGNADSFKQLLRHYATYIQEAGEWDQALAHIGEVYFGIRIPKQSNPLMDMMGMFFGGGPQGGNRSKTPQRSKAAKQVDAPPVSMDLD</sequence>
<protein>
    <submittedName>
        <fullName evidence="3">DUF410 domain-containing protein</fullName>
    </submittedName>
</protein>
<dbReference type="Pfam" id="PF04190">
    <property type="entry name" value="GET4"/>
    <property type="match status" value="1"/>
</dbReference>
<dbReference type="PANTHER" id="PTHR12875:SF0">
    <property type="entry name" value="GOLGI TO ER TRAFFIC PROTEIN 4 HOMOLOG"/>
    <property type="match status" value="1"/>
</dbReference>
<dbReference type="VEuPathDB" id="FungiDB:CPAG_00238"/>
<evidence type="ECO:0000256" key="1">
    <source>
        <dbReference type="ARBA" id="ARBA00005351"/>
    </source>
</evidence>
<organism evidence="3 4">
    <name type="scientific">Coccidioides posadasii RMSCC 3488</name>
    <dbReference type="NCBI Taxonomy" id="454284"/>
    <lineage>
        <taxon>Eukaryota</taxon>
        <taxon>Fungi</taxon>
        <taxon>Dikarya</taxon>
        <taxon>Ascomycota</taxon>
        <taxon>Pezizomycotina</taxon>
        <taxon>Eurotiomycetes</taxon>
        <taxon>Eurotiomycetidae</taxon>
        <taxon>Onygenales</taxon>
        <taxon>Onygenaceae</taxon>
        <taxon>Coccidioides</taxon>
    </lineage>
</organism>
<evidence type="ECO:0000256" key="2">
    <source>
        <dbReference type="SAM" id="MobiDB-lite"/>
    </source>
</evidence>
<reference evidence="4" key="3">
    <citation type="journal article" date="2010" name="Genome Res.">
        <title>Population genomic sequencing of Coccidioides fungi reveals recent hybridization and transposon control.</title>
        <authorList>
            <person name="Neafsey D.E."/>
            <person name="Barker B.M."/>
            <person name="Sharpton T.J."/>
            <person name="Stajich J.E."/>
            <person name="Park D.J."/>
            <person name="Whiston E."/>
            <person name="Hung C.-Y."/>
            <person name="McMahan C."/>
            <person name="White J."/>
            <person name="Sykes S."/>
            <person name="Heiman D."/>
            <person name="Young S."/>
            <person name="Zeng Q."/>
            <person name="Abouelleil A."/>
            <person name="Aftuck L."/>
            <person name="Bessette D."/>
            <person name="Brown A."/>
            <person name="FitzGerald M."/>
            <person name="Lui A."/>
            <person name="Macdonald J.P."/>
            <person name="Priest M."/>
            <person name="Orbach M.J."/>
            <person name="Galgiani J.N."/>
            <person name="Kirkland T.N."/>
            <person name="Cole G.T."/>
            <person name="Birren B.W."/>
            <person name="Henn M.R."/>
            <person name="Taylor J.W."/>
            <person name="Rounsley S.D."/>
        </authorList>
    </citation>
    <scope>NUCLEOTIDE SEQUENCE [LARGE SCALE GENOMIC DNA]</scope>
    <source>
        <strain evidence="4">RMSCC 3488</strain>
    </source>
</reference>
<dbReference type="InterPro" id="IPR007317">
    <property type="entry name" value="GET4"/>
</dbReference>
<comment type="similarity">
    <text evidence="1">Belongs to the GET4 family.</text>
</comment>
<dbReference type="GO" id="GO:0045048">
    <property type="term" value="P:protein insertion into ER membrane"/>
    <property type="evidence" value="ECO:0007669"/>
    <property type="project" value="InterPro"/>
</dbReference>
<dbReference type="PANTHER" id="PTHR12875">
    <property type="entry name" value="GOLGI TO ER TRAFFIC PROTEIN 4 HOMOLOG"/>
    <property type="match status" value="1"/>
</dbReference>
<dbReference type="InterPro" id="IPR011990">
    <property type="entry name" value="TPR-like_helical_dom_sf"/>
</dbReference>
<accession>A0A0J6F3N3</accession>
<proteinExistence type="inferred from homology"/>
<reference evidence="3 4" key="1">
    <citation type="submission" date="2007-06" db="EMBL/GenBank/DDBJ databases">
        <title>The Genome Sequence of Coccidioides posadasii RMSCC_3488.</title>
        <authorList>
            <consortium name="Coccidioides Genome Resources Consortium"/>
            <consortium name="The Broad Institute Genome Sequencing Platform"/>
            <person name="Henn M.R."/>
            <person name="Sykes S."/>
            <person name="Young S."/>
            <person name="Jaffe D."/>
            <person name="Berlin A."/>
            <person name="Alvarez P."/>
            <person name="Butler J."/>
            <person name="Gnerre S."/>
            <person name="Grabherr M."/>
            <person name="Mauceli E."/>
            <person name="Brockman W."/>
            <person name="Kodira C."/>
            <person name="Alvarado L."/>
            <person name="Zeng Q."/>
            <person name="Crawford M."/>
            <person name="Antoine C."/>
            <person name="Devon K."/>
            <person name="Galgiani J."/>
            <person name="Orsborn K."/>
            <person name="Lewis M.L."/>
            <person name="Nusbaum C."/>
            <person name="Galagan J."/>
            <person name="Birren B."/>
        </authorList>
    </citation>
    <scope>NUCLEOTIDE SEQUENCE [LARGE SCALE GENOMIC DNA]</scope>
    <source>
        <strain evidence="3 4">RMSCC 3488</strain>
    </source>
</reference>
<dbReference type="Gene3D" id="1.25.40.10">
    <property type="entry name" value="Tetratricopeptide repeat domain"/>
    <property type="match status" value="1"/>
</dbReference>
<name>A0A0J6F3N3_COCPO</name>
<gene>
    <name evidence="3" type="ORF">CPAG_00238</name>
</gene>